<evidence type="ECO:0000313" key="10">
    <source>
        <dbReference type="EMBL" id="EIG54500.1"/>
    </source>
</evidence>
<dbReference type="SUPFAM" id="SSF55785">
    <property type="entry name" value="PYP-like sensor domain (PAS domain)"/>
    <property type="match status" value="1"/>
</dbReference>
<keyword evidence="5" id="KW-0175">Coiled coil</keyword>
<dbReference type="GO" id="GO:0000155">
    <property type="term" value="F:phosphorelay sensor kinase activity"/>
    <property type="evidence" value="ECO:0007669"/>
    <property type="project" value="InterPro"/>
</dbReference>
<feature type="modified residue" description="4-aspartylphosphate" evidence="4">
    <location>
        <position position="92"/>
    </location>
</feature>
<dbReference type="Gene3D" id="1.10.287.130">
    <property type="match status" value="1"/>
</dbReference>
<evidence type="ECO:0000256" key="4">
    <source>
        <dbReference type="PROSITE-ProRule" id="PRU00169"/>
    </source>
</evidence>
<evidence type="ECO:0000256" key="1">
    <source>
        <dbReference type="ARBA" id="ARBA00000085"/>
    </source>
</evidence>
<gene>
    <name evidence="10" type="ORF">DesU5LDRAFT_2857</name>
</gene>
<comment type="catalytic activity">
    <reaction evidence="1">
        <text>ATP + protein L-histidine = ADP + protein N-phospho-L-histidine.</text>
        <dbReference type="EC" id="2.7.13.3"/>
    </reaction>
</comment>
<dbReference type="PANTHER" id="PTHR43065">
    <property type="entry name" value="SENSOR HISTIDINE KINASE"/>
    <property type="match status" value="1"/>
</dbReference>
<dbReference type="InterPro" id="IPR004358">
    <property type="entry name" value="Sig_transdc_His_kin-like_C"/>
</dbReference>
<dbReference type="PROSITE" id="PS50109">
    <property type="entry name" value="HIS_KIN"/>
    <property type="match status" value="1"/>
</dbReference>
<feature type="domain" description="Histidine kinase" evidence="7">
    <location>
        <begin position="347"/>
        <end position="569"/>
    </location>
</feature>
<dbReference type="AlphaFoldDB" id="I2Q3Z4"/>
<dbReference type="InterPro" id="IPR013656">
    <property type="entry name" value="PAS_4"/>
</dbReference>
<dbReference type="SMART" id="SM00388">
    <property type="entry name" value="HisKA"/>
    <property type="match status" value="1"/>
</dbReference>
<feature type="modified residue" description="4-aspartylphosphate" evidence="4">
    <location>
        <position position="639"/>
    </location>
</feature>
<dbReference type="SMART" id="SM00091">
    <property type="entry name" value="PAS"/>
    <property type="match status" value="1"/>
</dbReference>
<keyword evidence="3 4" id="KW-0597">Phosphoprotein</keyword>
<dbReference type="Gene3D" id="3.40.50.2300">
    <property type="match status" value="2"/>
</dbReference>
<proteinExistence type="predicted"/>
<dbReference type="InterPro" id="IPR011006">
    <property type="entry name" value="CheY-like_superfamily"/>
</dbReference>
<dbReference type="HOGENOM" id="CLU_000445_114_51_7"/>
<dbReference type="SMART" id="SM00448">
    <property type="entry name" value="REC"/>
    <property type="match status" value="2"/>
</dbReference>
<feature type="domain" description="Response regulatory" evidence="8">
    <location>
        <begin position="588"/>
        <end position="704"/>
    </location>
</feature>
<protein>
    <recommendedName>
        <fullName evidence="2">histidine kinase</fullName>
        <ecNumber evidence="2">2.7.13.3</ecNumber>
    </recommendedName>
</protein>
<dbReference type="InterPro" id="IPR003594">
    <property type="entry name" value="HATPase_dom"/>
</dbReference>
<dbReference type="InterPro" id="IPR036097">
    <property type="entry name" value="HisK_dim/P_sf"/>
</dbReference>
<evidence type="ECO:0000259" key="8">
    <source>
        <dbReference type="PROSITE" id="PS50110"/>
    </source>
</evidence>
<accession>I2Q3Z4</accession>
<evidence type="ECO:0000256" key="5">
    <source>
        <dbReference type="SAM" id="Coils"/>
    </source>
</evidence>
<dbReference type="PRINTS" id="PR00344">
    <property type="entry name" value="BCTRLSENSOR"/>
</dbReference>
<evidence type="ECO:0000256" key="3">
    <source>
        <dbReference type="ARBA" id="ARBA00022553"/>
    </source>
</evidence>
<dbReference type="Pfam" id="PF02518">
    <property type="entry name" value="HATPase_c"/>
    <property type="match status" value="1"/>
</dbReference>
<dbReference type="SUPFAM" id="SSF55874">
    <property type="entry name" value="ATPase domain of HSP90 chaperone/DNA topoisomerase II/histidine kinase"/>
    <property type="match status" value="1"/>
</dbReference>
<organism evidence="10">
    <name type="scientific">Desulfovibrio sp. U5L</name>
    <dbReference type="NCBI Taxonomy" id="596152"/>
    <lineage>
        <taxon>Bacteria</taxon>
        <taxon>Pseudomonadati</taxon>
        <taxon>Thermodesulfobacteriota</taxon>
        <taxon>Desulfovibrionia</taxon>
        <taxon>Desulfovibrionales</taxon>
        <taxon>Desulfovibrionaceae</taxon>
        <taxon>Desulfovibrio</taxon>
    </lineage>
</organism>
<dbReference type="CDD" id="cd00130">
    <property type="entry name" value="PAS"/>
    <property type="match status" value="1"/>
</dbReference>
<feature type="domain" description="PAS" evidence="9">
    <location>
        <begin position="212"/>
        <end position="265"/>
    </location>
</feature>
<feature type="coiled-coil region" evidence="5">
    <location>
        <begin position="188"/>
        <end position="215"/>
    </location>
</feature>
<feature type="region of interest" description="Disordered" evidence="6">
    <location>
        <begin position="711"/>
        <end position="733"/>
    </location>
</feature>
<dbReference type="SUPFAM" id="SSF52172">
    <property type="entry name" value="CheY-like"/>
    <property type="match status" value="2"/>
</dbReference>
<dbReference type="STRING" id="596152.DesU5LDRAFT_2857"/>
<dbReference type="CDD" id="cd00082">
    <property type="entry name" value="HisKA"/>
    <property type="match status" value="1"/>
</dbReference>
<dbReference type="PROSITE" id="PS50112">
    <property type="entry name" value="PAS"/>
    <property type="match status" value="1"/>
</dbReference>
<evidence type="ECO:0000259" key="9">
    <source>
        <dbReference type="PROSITE" id="PS50112"/>
    </source>
</evidence>
<dbReference type="Gene3D" id="3.30.565.10">
    <property type="entry name" value="Histidine kinase-like ATPase, C-terminal domain"/>
    <property type="match status" value="1"/>
</dbReference>
<evidence type="ECO:0000259" key="7">
    <source>
        <dbReference type="PROSITE" id="PS50109"/>
    </source>
</evidence>
<reference evidence="10" key="1">
    <citation type="submission" date="2011-11" db="EMBL/GenBank/DDBJ databases">
        <title>Improved High-Quality Draft sequence of Desulfovibrio sp. U5L.</title>
        <authorList>
            <consortium name="US DOE Joint Genome Institute"/>
            <person name="Lucas S."/>
            <person name="Han J."/>
            <person name="Lapidus A."/>
            <person name="Cheng J.-F."/>
            <person name="Goodwin L."/>
            <person name="Pitluck S."/>
            <person name="Peters L."/>
            <person name="Ovchinnikova G."/>
            <person name="Held B."/>
            <person name="Detter J.C."/>
            <person name="Han C."/>
            <person name="Tapia R."/>
            <person name="Land M."/>
            <person name="Hauser L."/>
            <person name="Kyrpides N."/>
            <person name="Ivanova N."/>
            <person name="Pagani I."/>
            <person name="Gabster J."/>
            <person name="Walker C."/>
            <person name="Stolyar S."/>
            <person name="Stahl D."/>
            <person name="Arkin A."/>
            <person name="Dehal P."/>
            <person name="Hazen T."/>
            <person name="Woyke T."/>
        </authorList>
    </citation>
    <scope>NUCLEOTIDE SEQUENCE [LARGE SCALE GENOMIC DNA]</scope>
    <source>
        <strain evidence="10">U5L</strain>
    </source>
</reference>
<dbReference type="EC" id="2.7.13.3" evidence="2"/>
<dbReference type="PROSITE" id="PS50110">
    <property type="entry name" value="RESPONSE_REGULATORY"/>
    <property type="match status" value="2"/>
</dbReference>
<dbReference type="InterPro" id="IPR036890">
    <property type="entry name" value="HATPase_C_sf"/>
</dbReference>
<dbReference type="NCBIfam" id="TIGR00229">
    <property type="entry name" value="sensory_box"/>
    <property type="match status" value="1"/>
</dbReference>
<evidence type="ECO:0000256" key="2">
    <source>
        <dbReference type="ARBA" id="ARBA00012438"/>
    </source>
</evidence>
<dbReference type="InterPro" id="IPR001789">
    <property type="entry name" value="Sig_transdc_resp-reg_receiver"/>
</dbReference>
<dbReference type="Pfam" id="PF00512">
    <property type="entry name" value="HisKA"/>
    <property type="match status" value="1"/>
</dbReference>
<dbReference type="InterPro" id="IPR005467">
    <property type="entry name" value="His_kinase_dom"/>
</dbReference>
<dbReference type="EMBL" id="JH600068">
    <property type="protein sequence ID" value="EIG54500.1"/>
    <property type="molecule type" value="Genomic_DNA"/>
</dbReference>
<dbReference type="SUPFAM" id="SSF47384">
    <property type="entry name" value="Homodimeric domain of signal transducing histidine kinase"/>
    <property type="match status" value="1"/>
</dbReference>
<dbReference type="InterPro" id="IPR003661">
    <property type="entry name" value="HisK_dim/P_dom"/>
</dbReference>
<dbReference type="OrthoDB" id="9813024at2"/>
<feature type="domain" description="Response regulatory" evidence="8">
    <location>
        <begin position="12"/>
        <end position="161"/>
    </location>
</feature>
<dbReference type="InterPro" id="IPR035965">
    <property type="entry name" value="PAS-like_dom_sf"/>
</dbReference>
<sequence length="733" mass="79106">MAAPAATTAPMRLLVADDEPRILDLFTEILTPQDDFLDGLDGLDGLGGPAGPARAPKEARFELTLCRQGEEAVAAVAEAGREHRPFAAAFLDVRMPPGRGGLVAAEEIRALDPWVQIVVVTAFTDVDPATIASRVPPADKLLYIQKPFHPQEIRQFATSLGAKWRAERDFQALKNRLETRVSERTAALASANRRLTREMEERERVTKLIVAAKREWEGTFDSVQDMVVVIDRERKVRRLNLAMAHRLGLPPKDVVGRECSFLFDLPDRPGERSDEILAMTDGRYHSREISIPRLRGEFLITASPLTHADDAPLGTVFVAHDVTERKNLEMRLRQSQKMEAIGTLAGGIAHDFNNILGIIMGFAEMIEAEAEEDGSLSRRVDHILSACRRARDLVLQILTFSRQNDQEATPLHVGPLVKETLKLIRATVPNTIALVESIRPGRDTILAEPTQIQQILMNLCANAAHAMRETGGVLEVGLEEAPAGLCPVPGEANLGECLRLWVRDTGPGIGPDILERVFDPFFTTKKPGEGTGMGLSVAHGVVRKYHGDIKVKSAPGQGALFDVYLPLAQDAGKAATAPEPRPAMGRGRVLLVDDEEALAEIGRELIESLGYRVRAETDPRQALAAIRDDPAAFDLMITDQNMPGLTGADLAREVLAVCPGLPVLMLTGFSETMSKEGARAIGIRDLLLKPILRRDLAAAIEAALREGGVGAGGAGAGAGGSGDGGMPPAAGRG</sequence>
<dbReference type="CDD" id="cd00156">
    <property type="entry name" value="REC"/>
    <property type="match status" value="2"/>
</dbReference>
<dbReference type="InterPro" id="IPR000014">
    <property type="entry name" value="PAS"/>
</dbReference>
<evidence type="ECO:0000256" key="6">
    <source>
        <dbReference type="SAM" id="MobiDB-lite"/>
    </source>
</evidence>
<feature type="compositionally biased region" description="Gly residues" evidence="6">
    <location>
        <begin position="711"/>
        <end position="725"/>
    </location>
</feature>
<name>I2Q3Z4_9BACT</name>
<dbReference type="PANTHER" id="PTHR43065:SF42">
    <property type="entry name" value="TWO-COMPONENT SENSOR PPRA"/>
    <property type="match status" value="1"/>
</dbReference>
<dbReference type="Gene3D" id="3.30.450.20">
    <property type="entry name" value="PAS domain"/>
    <property type="match status" value="1"/>
</dbReference>
<dbReference type="Pfam" id="PF00072">
    <property type="entry name" value="Response_reg"/>
    <property type="match status" value="2"/>
</dbReference>
<dbReference type="SMART" id="SM00387">
    <property type="entry name" value="HATPase_c"/>
    <property type="match status" value="1"/>
</dbReference>
<dbReference type="eggNOG" id="COG3852">
    <property type="taxonomic scope" value="Bacteria"/>
</dbReference>
<dbReference type="Pfam" id="PF08448">
    <property type="entry name" value="PAS_4"/>
    <property type="match status" value="1"/>
</dbReference>